<keyword evidence="3" id="KW-1185">Reference proteome</keyword>
<name>A0ABP4RMQ1_9ACTN</name>
<protein>
    <submittedName>
        <fullName evidence="2">Uncharacterized protein</fullName>
    </submittedName>
</protein>
<gene>
    <name evidence="2" type="ORF">GCM10009765_02220</name>
</gene>
<reference evidence="3" key="1">
    <citation type="journal article" date="2019" name="Int. J. Syst. Evol. Microbiol.">
        <title>The Global Catalogue of Microorganisms (GCM) 10K type strain sequencing project: providing services to taxonomists for standard genome sequencing and annotation.</title>
        <authorList>
            <consortium name="The Broad Institute Genomics Platform"/>
            <consortium name="The Broad Institute Genome Sequencing Center for Infectious Disease"/>
            <person name="Wu L."/>
            <person name="Ma J."/>
        </authorList>
    </citation>
    <scope>NUCLEOTIDE SEQUENCE [LARGE SCALE GENOMIC DNA]</scope>
    <source>
        <strain evidence="3">JCM 14718</strain>
    </source>
</reference>
<keyword evidence="1" id="KW-0732">Signal</keyword>
<feature type="signal peptide" evidence="1">
    <location>
        <begin position="1"/>
        <end position="22"/>
    </location>
</feature>
<dbReference type="Proteomes" id="UP001500618">
    <property type="component" value="Unassembled WGS sequence"/>
</dbReference>
<evidence type="ECO:0000256" key="1">
    <source>
        <dbReference type="SAM" id="SignalP"/>
    </source>
</evidence>
<dbReference type="RefSeq" id="WP_163569895.1">
    <property type="nucleotide sequence ID" value="NZ_BAAANY010000001.1"/>
</dbReference>
<comment type="caution">
    <text evidence="2">The sequence shown here is derived from an EMBL/GenBank/DDBJ whole genome shotgun (WGS) entry which is preliminary data.</text>
</comment>
<sequence>MRKTVTIAALAAVLLSACTSNSPDKPAPPAAGDGVHQGAWTPAQLGMVAATGDPAVMPSTPGFSPGIIYFCRVYVDQSRASNDAFIAVVTAGTGLTQSYLGVYDPATHKLLASTEDVSASLQQSTPLRLPLNTVVPAESVNKELWIAVLIGKMTKSPAVIGGREYGTNIGLTDDYRLWVSKQDGYSALPTTAPEMKVPDHSSLPFVGIGP</sequence>
<dbReference type="EMBL" id="BAAANY010000001">
    <property type="protein sequence ID" value="GAA1656387.1"/>
    <property type="molecule type" value="Genomic_DNA"/>
</dbReference>
<accession>A0ABP4RMQ1</accession>
<organism evidence="2 3">
    <name type="scientific">Fodinicola feengrottensis</name>
    <dbReference type="NCBI Taxonomy" id="435914"/>
    <lineage>
        <taxon>Bacteria</taxon>
        <taxon>Bacillati</taxon>
        <taxon>Actinomycetota</taxon>
        <taxon>Actinomycetes</taxon>
        <taxon>Mycobacteriales</taxon>
        <taxon>Fodinicola</taxon>
    </lineage>
</organism>
<evidence type="ECO:0000313" key="2">
    <source>
        <dbReference type="EMBL" id="GAA1656387.1"/>
    </source>
</evidence>
<dbReference type="PROSITE" id="PS51257">
    <property type="entry name" value="PROKAR_LIPOPROTEIN"/>
    <property type="match status" value="1"/>
</dbReference>
<proteinExistence type="predicted"/>
<evidence type="ECO:0000313" key="3">
    <source>
        <dbReference type="Proteomes" id="UP001500618"/>
    </source>
</evidence>
<feature type="chain" id="PRO_5045905380" evidence="1">
    <location>
        <begin position="23"/>
        <end position="210"/>
    </location>
</feature>